<proteinExistence type="predicted"/>
<evidence type="ECO:0000313" key="1">
    <source>
        <dbReference type="EMBL" id="KAH8979576.1"/>
    </source>
</evidence>
<accession>A0AAD4Q2X0</accession>
<comment type="caution">
    <text evidence="1">The sequence shown here is derived from an EMBL/GenBank/DDBJ whole genome shotgun (WGS) entry which is preliminary data.</text>
</comment>
<keyword evidence="2" id="KW-1185">Reference proteome</keyword>
<protein>
    <submittedName>
        <fullName evidence="1">Uncharacterized protein</fullName>
    </submittedName>
</protein>
<sequence length="192" mass="20839">MATFSTPSAPAVRMCRRFAEPSGVCVFTCHLLLALFPRCGAERRVRGRRRGAGVGDSLGESTADLTAHWVLGSPDGFRLRYGLGRGDSMTGVQLGASRSRWNAFATCSAVIEARTVGVEGGFRRSTASRTGKEVVISRKGRRLSSSTLNEAADFTLSPIARADLLDSAHSSSEGRDRSWSPSWMRELWLLTK</sequence>
<name>A0AAD4Q2X0_9AGAM</name>
<dbReference type="AlphaFoldDB" id="A0AAD4Q2X0"/>
<evidence type="ECO:0000313" key="2">
    <source>
        <dbReference type="Proteomes" id="UP001201163"/>
    </source>
</evidence>
<gene>
    <name evidence="1" type="ORF">EDB92DRAFT_1903815</name>
</gene>
<dbReference type="EMBL" id="JAKELL010000162">
    <property type="protein sequence ID" value="KAH8979576.1"/>
    <property type="molecule type" value="Genomic_DNA"/>
</dbReference>
<reference evidence="1" key="1">
    <citation type="submission" date="2022-01" db="EMBL/GenBank/DDBJ databases">
        <title>Comparative genomics reveals a dynamic genome evolution in the ectomycorrhizal milk-cap (Lactarius) mushrooms.</title>
        <authorList>
            <consortium name="DOE Joint Genome Institute"/>
            <person name="Lebreton A."/>
            <person name="Tang N."/>
            <person name="Kuo A."/>
            <person name="LaButti K."/>
            <person name="Drula E."/>
            <person name="Barry K."/>
            <person name="Clum A."/>
            <person name="Lipzen A."/>
            <person name="Mousain D."/>
            <person name="Ng V."/>
            <person name="Wang R."/>
            <person name="Wang X."/>
            <person name="Dai Y."/>
            <person name="Henrissat B."/>
            <person name="Grigoriev I.V."/>
            <person name="Guerin-Laguette A."/>
            <person name="Yu F."/>
            <person name="Martin F.M."/>
        </authorList>
    </citation>
    <scope>NUCLEOTIDE SEQUENCE</scope>
    <source>
        <strain evidence="1">QP</strain>
    </source>
</reference>
<dbReference type="Proteomes" id="UP001201163">
    <property type="component" value="Unassembled WGS sequence"/>
</dbReference>
<organism evidence="1 2">
    <name type="scientific">Lactarius akahatsu</name>
    <dbReference type="NCBI Taxonomy" id="416441"/>
    <lineage>
        <taxon>Eukaryota</taxon>
        <taxon>Fungi</taxon>
        <taxon>Dikarya</taxon>
        <taxon>Basidiomycota</taxon>
        <taxon>Agaricomycotina</taxon>
        <taxon>Agaricomycetes</taxon>
        <taxon>Russulales</taxon>
        <taxon>Russulaceae</taxon>
        <taxon>Lactarius</taxon>
    </lineage>
</organism>